<accession>A0A2T8HX46</accession>
<comment type="caution">
    <text evidence="2">The sequence shown here is derived from an EMBL/GenBank/DDBJ whole genome shotgun (WGS) entry which is preliminary data.</text>
</comment>
<dbReference type="InterPro" id="IPR046659">
    <property type="entry name" value="DUF6768"/>
</dbReference>
<keyword evidence="1" id="KW-1133">Transmembrane helix</keyword>
<dbReference type="EMBL" id="QDKM01000002">
    <property type="protein sequence ID" value="PVH29984.1"/>
    <property type="molecule type" value="Genomic_DNA"/>
</dbReference>
<reference evidence="2 3" key="1">
    <citation type="submission" date="2018-04" db="EMBL/GenBank/DDBJ databases">
        <title>Pararhodobacter oceanense sp. nov., isolated from marine intertidal sediment.</title>
        <authorList>
            <person name="Wang X.-L."/>
            <person name="Du Z.-J."/>
        </authorList>
    </citation>
    <scope>NUCLEOTIDE SEQUENCE [LARGE SCALE GENOMIC DNA]</scope>
    <source>
        <strain evidence="2 3">AM505</strain>
    </source>
</reference>
<evidence type="ECO:0000313" key="3">
    <source>
        <dbReference type="Proteomes" id="UP000245911"/>
    </source>
</evidence>
<sequence>MAVQIALFLAAIWAGWRFYAASEVLAAVKYGISAAVLALMALQIKLALMPVMQANRILLALRQIERRG</sequence>
<keyword evidence="1" id="KW-0472">Membrane</keyword>
<dbReference type="Proteomes" id="UP000245911">
    <property type="component" value="Unassembled WGS sequence"/>
</dbReference>
<organism evidence="2 3">
    <name type="scientific">Pararhodobacter oceanensis</name>
    <dbReference type="NCBI Taxonomy" id="2172121"/>
    <lineage>
        <taxon>Bacteria</taxon>
        <taxon>Pseudomonadati</taxon>
        <taxon>Pseudomonadota</taxon>
        <taxon>Alphaproteobacteria</taxon>
        <taxon>Rhodobacterales</taxon>
        <taxon>Paracoccaceae</taxon>
        <taxon>Pararhodobacter</taxon>
    </lineage>
</organism>
<proteinExistence type="predicted"/>
<name>A0A2T8HX46_9RHOB</name>
<keyword evidence="1" id="KW-0812">Transmembrane</keyword>
<protein>
    <submittedName>
        <fullName evidence="2">Uncharacterized protein</fullName>
    </submittedName>
</protein>
<evidence type="ECO:0000256" key="1">
    <source>
        <dbReference type="SAM" id="Phobius"/>
    </source>
</evidence>
<feature type="transmembrane region" description="Helical" evidence="1">
    <location>
        <begin position="30"/>
        <end position="48"/>
    </location>
</feature>
<gene>
    <name evidence="2" type="ORF">DDE20_06165</name>
</gene>
<dbReference type="Pfam" id="PF20556">
    <property type="entry name" value="DUF6768"/>
    <property type="match status" value="1"/>
</dbReference>
<dbReference type="OrthoDB" id="8447559at2"/>
<keyword evidence="3" id="KW-1185">Reference proteome</keyword>
<dbReference type="AlphaFoldDB" id="A0A2T8HX46"/>
<evidence type="ECO:0000313" key="2">
    <source>
        <dbReference type="EMBL" id="PVH29984.1"/>
    </source>
</evidence>